<feature type="region of interest" description="Disordered" evidence="1">
    <location>
        <begin position="1"/>
        <end position="38"/>
    </location>
</feature>
<name>A0A8H7WIR6_9HELO</name>
<evidence type="ECO:0000313" key="2">
    <source>
        <dbReference type="EMBL" id="KAG4425639.1"/>
    </source>
</evidence>
<dbReference type="InterPro" id="IPR023389">
    <property type="entry name" value="DOPA-like_sf"/>
</dbReference>
<dbReference type="EMBL" id="JAFJYH010000008">
    <property type="protein sequence ID" value="KAG4425639.1"/>
    <property type="molecule type" value="Genomic_DNA"/>
</dbReference>
<dbReference type="AlphaFoldDB" id="A0A8H7WIR6"/>
<sequence length="178" mass="20686">MADPALYTYPSPLRGWENAPQLPDEKAEDGKSYQNPQTGVLSKSYERFTEPLDNGRRGAFDIHIYYFQANPQQLQFAKELWTRIRLEFPELRIYTFWDKPIGPHPIAMFEVNLFTPAQFGAFIPWLVINRGPLSALLHPNTVDEEGKMLDEYRDHTQRATWLGTPVVLDLSMFRNRGQ</sequence>
<accession>A0A8H7WIR6</accession>
<proteinExistence type="predicted"/>
<dbReference type="PANTHER" id="PTHR36423:SF2">
    <property type="entry name" value="AFR070WP"/>
    <property type="match status" value="1"/>
</dbReference>
<gene>
    <name evidence="2" type="ORF">IFR04_001101</name>
</gene>
<evidence type="ECO:0008006" key="4">
    <source>
        <dbReference type="Google" id="ProtNLM"/>
    </source>
</evidence>
<dbReference type="Gene3D" id="3.30.70.1240">
    <property type="entry name" value="DOPA-like domains"/>
    <property type="match status" value="1"/>
</dbReference>
<protein>
    <recommendedName>
        <fullName evidence="4">Dopa 4,5-dioxygenase</fullName>
    </recommendedName>
</protein>
<comment type="caution">
    <text evidence="2">The sequence shown here is derived from an EMBL/GenBank/DDBJ whole genome shotgun (WGS) entry which is preliminary data.</text>
</comment>
<keyword evidence="3" id="KW-1185">Reference proteome</keyword>
<organism evidence="2 3">
    <name type="scientific">Cadophora malorum</name>
    <dbReference type="NCBI Taxonomy" id="108018"/>
    <lineage>
        <taxon>Eukaryota</taxon>
        <taxon>Fungi</taxon>
        <taxon>Dikarya</taxon>
        <taxon>Ascomycota</taxon>
        <taxon>Pezizomycotina</taxon>
        <taxon>Leotiomycetes</taxon>
        <taxon>Helotiales</taxon>
        <taxon>Ploettnerulaceae</taxon>
        <taxon>Cadophora</taxon>
    </lineage>
</organism>
<evidence type="ECO:0000256" key="1">
    <source>
        <dbReference type="SAM" id="MobiDB-lite"/>
    </source>
</evidence>
<evidence type="ECO:0000313" key="3">
    <source>
        <dbReference type="Proteomes" id="UP000664132"/>
    </source>
</evidence>
<dbReference type="Proteomes" id="UP000664132">
    <property type="component" value="Unassembled WGS sequence"/>
</dbReference>
<dbReference type="SUPFAM" id="SSF143410">
    <property type="entry name" value="DOPA-like"/>
    <property type="match status" value="1"/>
</dbReference>
<dbReference type="InterPro" id="IPR014980">
    <property type="entry name" value="DOPA_dioxygen"/>
</dbReference>
<dbReference type="Pfam" id="PF08883">
    <property type="entry name" value="DOPA_dioxygen"/>
    <property type="match status" value="1"/>
</dbReference>
<dbReference type="OrthoDB" id="9970095at2759"/>
<reference evidence="2" key="1">
    <citation type="submission" date="2021-02" db="EMBL/GenBank/DDBJ databases">
        <title>Genome sequence Cadophora malorum strain M34.</title>
        <authorList>
            <person name="Stefanovic E."/>
            <person name="Vu D."/>
            <person name="Scully C."/>
            <person name="Dijksterhuis J."/>
            <person name="Roader J."/>
            <person name="Houbraken J."/>
        </authorList>
    </citation>
    <scope>NUCLEOTIDE SEQUENCE</scope>
    <source>
        <strain evidence="2">M34</strain>
    </source>
</reference>
<dbReference type="PANTHER" id="PTHR36423">
    <property type="entry name" value="AFR070WP"/>
    <property type="match status" value="1"/>
</dbReference>